<dbReference type="OrthoDB" id="766066at2759"/>
<dbReference type="Pfam" id="PF00201">
    <property type="entry name" value="UDPGT"/>
    <property type="match status" value="1"/>
</dbReference>
<dbReference type="CDD" id="cd03784">
    <property type="entry name" value="GT1_Gtf-like"/>
    <property type="match status" value="1"/>
</dbReference>
<comment type="similarity">
    <text evidence="1 3">Belongs to the UDP-glycosyltransferase family.</text>
</comment>
<keyword evidence="2 3" id="KW-0808">Transferase</keyword>
<evidence type="ECO:0000256" key="3">
    <source>
        <dbReference type="RuleBase" id="RU003718"/>
    </source>
</evidence>
<gene>
    <name evidence="5" type="ORF">J5N97_018994</name>
</gene>
<reference evidence="5" key="2">
    <citation type="journal article" date="2022" name="Hortic Res">
        <title>The genome of Dioscorea zingiberensis sheds light on the biosynthesis, origin and evolution of the medicinally important diosgenin saponins.</title>
        <authorList>
            <person name="Li Y."/>
            <person name="Tan C."/>
            <person name="Li Z."/>
            <person name="Guo J."/>
            <person name="Li S."/>
            <person name="Chen X."/>
            <person name="Wang C."/>
            <person name="Dai X."/>
            <person name="Yang H."/>
            <person name="Song W."/>
            <person name="Hou L."/>
            <person name="Xu J."/>
            <person name="Tong Z."/>
            <person name="Xu A."/>
            <person name="Yuan X."/>
            <person name="Wang W."/>
            <person name="Yang Q."/>
            <person name="Chen L."/>
            <person name="Sun Z."/>
            <person name="Wang K."/>
            <person name="Pan B."/>
            <person name="Chen J."/>
            <person name="Bao Y."/>
            <person name="Liu F."/>
            <person name="Qi X."/>
            <person name="Gang D.R."/>
            <person name="Wen J."/>
            <person name="Li J."/>
        </authorList>
    </citation>
    <scope>NUCLEOTIDE SEQUENCE</scope>
    <source>
        <strain evidence="5">Dzin_1.0</strain>
    </source>
</reference>
<keyword evidence="6" id="KW-1185">Reference proteome</keyword>
<dbReference type="PROSITE" id="PS00375">
    <property type="entry name" value="UDPGT"/>
    <property type="match status" value="1"/>
</dbReference>
<organism evidence="5 6">
    <name type="scientific">Dioscorea zingiberensis</name>
    <dbReference type="NCBI Taxonomy" id="325984"/>
    <lineage>
        <taxon>Eukaryota</taxon>
        <taxon>Viridiplantae</taxon>
        <taxon>Streptophyta</taxon>
        <taxon>Embryophyta</taxon>
        <taxon>Tracheophyta</taxon>
        <taxon>Spermatophyta</taxon>
        <taxon>Magnoliopsida</taxon>
        <taxon>Liliopsida</taxon>
        <taxon>Dioscoreales</taxon>
        <taxon>Dioscoreaceae</taxon>
        <taxon>Dioscorea</taxon>
    </lineage>
</organism>
<evidence type="ECO:0000256" key="2">
    <source>
        <dbReference type="ARBA" id="ARBA00022679"/>
    </source>
</evidence>
<proteinExistence type="inferred from homology"/>
<dbReference type="GO" id="GO:0035251">
    <property type="term" value="F:UDP-glucosyltransferase activity"/>
    <property type="evidence" value="ECO:0007669"/>
    <property type="project" value="TreeGrafter"/>
</dbReference>
<dbReference type="SUPFAM" id="SSF53756">
    <property type="entry name" value="UDP-Glycosyltransferase/glycogen phosphorylase"/>
    <property type="match status" value="1"/>
</dbReference>
<dbReference type="Proteomes" id="UP001085076">
    <property type="component" value="Miscellaneous, Linkage group lg05"/>
</dbReference>
<evidence type="ECO:0000313" key="5">
    <source>
        <dbReference type="EMBL" id="KAJ0971035.1"/>
    </source>
</evidence>
<dbReference type="PANTHER" id="PTHR48047">
    <property type="entry name" value="GLYCOSYLTRANSFERASE"/>
    <property type="match status" value="1"/>
</dbReference>
<sequence>MEETTKALLPLRVFFFPLMAPGHMIPLIDIAKLFAARGISSTVVVTPGNEPFARPVINRANATLFATFTPIHLLLLPFPSSVLHHLPDGKENLSTFVFSHFTDFFKAVFALEQPFNDLLRTHLPDCLISDSMFPWTADAAINLGIPRLVFHGPGIFPLCVHDSLKLHDNFRDGNPFVIRDIPDTIEMRRHEVPMIFDALPLLKMVSESEEKSHGVITNSFYELEPAYAEHYRRKPGRRAWYVGPVSLCNEASEEKEERGRLKPHPEFAAWFAWLNSKPAGSVVYVCFGSLCELTSDQVKELALGLEASGHFFVWVVRGETAQPPEGFEERVRNVGVGLVIRGWAPQLVILGHVAVGGFVTHCGWNSTLEAITAGVPMVTWPLSSEQFVNEKFLTKVVRIGVGVRREGMDPTAVVGAEEVAMAVRRVMDGGDEASGRRRRVGEYAKLARAAMIKGGSSYMDLSRLIDELVTCRATAGGNAVG</sequence>
<keyword evidence="3" id="KW-0328">Glycosyltransferase</keyword>
<name>A0A9D5CF28_9LILI</name>
<evidence type="ECO:0000256" key="1">
    <source>
        <dbReference type="ARBA" id="ARBA00009995"/>
    </source>
</evidence>
<dbReference type="Gene3D" id="3.40.50.2000">
    <property type="entry name" value="Glycogen Phosphorylase B"/>
    <property type="match status" value="2"/>
</dbReference>
<accession>A0A9D5CF28</accession>
<evidence type="ECO:0000313" key="6">
    <source>
        <dbReference type="Proteomes" id="UP001085076"/>
    </source>
</evidence>
<dbReference type="AlphaFoldDB" id="A0A9D5CF28"/>
<dbReference type="FunFam" id="3.40.50.2000:FF:000063">
    <property type="entry name" value="Glycosyltransferase"/>
    <property type="match status" value="1"/>
</dbReference>
<dbReference type="EC" id="2.4.1.-" evidence="4"/>
<comment type="caution">
    <text evidence="5">The sequence shown here is derived from an EMBL/GenBank/DDBJ whole genome shotgun (WGS) entry which is preliminary data.</text>
</comment>
<evidence type="ECO:0000256" key="4">
    <source>
        <dbReference type="RuleBase" id="RU362057"/>
    </source>
</evidence>
<protein>
    <recommendedName>
        <fullName evidence="4">Glycosyltransferase</fullName>
        <ecNumber evidence="4">2.4.1.-</ecNumber>
    </recommendedName>
</protein>
<dbReference type="InterPro" id="IPR002213">
    <property type="entry name" value="UDP_glucos_trans"/>
</dbReference>
<dbReference type="PANTHER" id="PTHR48047:SF19">
    <property type="entry name" value="GLYCOSYLTRANSFERASE"/>
    <property type="match status" value="1"/>
</dbReference>
<dbReference type="EMBL" id="JAGGNH010000005">
    <property type="protein sequence ID" value="KAJ0971035.1"/>
    <property type="molecule type" value="Genomic_DNA"/>
</dbReference>
<reference evidence="5" key="1">
    <citation type="submission" date="2021-03" db="EMBL/GenBank/DDBJ databases">
        <authorList>
            <person name="Li Z."/>
            <person name="Yang C."/>
        </authorList>
    </citation>
    <scope>NUCLEOTIDE SEQUENCE</scope>
    <source>
        <strain evidence="5">Dzin_1.0</strain>
        <tissue evidence="5">Leaf</tissue>
    </source>
</reference>
<dbReference type="InterPro" id="IPR035595">
    <property type="entry name" value="UDP_glycos_trans_CS"/>
</dbReference>